<dbReference type="InterPro" id="IPR037523">
    <property type="entry name" value="VOC_core"/>
</dbReference>
<dbReference type="PANTHER" id="PTHR33993">
    <property type="entry name" value="GLYOXALASE-RELATED"/>
    <property type="match status" value="1"/>
</dbReference>
<organism evidence="2 3">
    <name type="scientific">Purpureocillium lilacinum</name>
    <name type="common">Paecilomyces lilacinus</name>
    <dbReference type="NCBI Taxonomy" id="33203"/>
    <lineage>
        <taxon>Eukaryota</taxon>
        <taxon>Fungi</taxon>
        <taxon>Dikarya</taxon>
        <taxon>Ascomycota</taxon>
        <taxon>Pezizomycotina</taxon>
        <taxon>Sordariomycetes</taxon>
        <taxon>Hypocreomycetidae</taxon>
        <taxon>Hypocreales</taxon>
        <taxon>Ophiocordycipitaceae</taxon>
        <taxon>Purpureocillium</taxon>
    </lineage>
</organism>
<dbReference type="SUPFAM" id="SSF54593">
    <property type="entry name" value="Glyoxalase/Bleomycin resistance protein/Dihydroxybiphenyl dioxygenase"/>
    <property type="match status" value="1"/>
</dbReference>
<evidence type="ECO:0000313" key="2">
    <source>
        <dbReference type="EMBL" id="PWI64543.1"/>
    </source>
</evidence>
<sequence length="139" mass="15256">MATDSKTKSNVGIWITVTDPTRARDFYSNVLGWTCAAKGRLSAVEGITETYYFAKGSKINGCFCVMDRARIIPTFDRSNATKFGPHAVFEVDDVTTTLNLVDKHGGETCVEKTSMGLDMGFIARFVDTEGNLMGLYSCK</sequence>
<name>A0A2U3DQK6_PURLI</name>
<dbReference type="InterPro" id="IPR004360">
    <property type="entry name" value="Glyas_Fos-R_dOase_dom"/>
</dbReference>
<dbReference type="AlphaFoldDB" id="A0A2U3DQK6"/>
<dbReference type="PROSITE" id="PS51819">
    <property type="entry name" value="VOC"/>
    <property type="match status" value="1"/>
</dbReference>
<feature type="domain" description="VOC" evidence="1">
    <location>
        <begin position="9"/>
        <end position="138"/>
    </location>
</feature>
<dbReference type="Proteomes" id="UP000245956">
    <property type="component" value="Unassembled WGS sequence"/>
</dbReference>
<evidence type="ECO:0000259" key="1">
    <source>
        <dbReference type="PROSITE" id="PS51819"/>
    </source>
</evidence>
<dbReference type="InterPro" id="IPR029068">
    <property type="entry name" value="Glyas_Bleomycin-R_OHBP_Dase"/>
</dbReference>
<dbReference type="InterPro" id="IPR052164">
    <property type="entry name" value="Anthracycline_SecMetBiosynth"/>
</dbReference>
<comment type="caution">
    <text evidence="2">The sequence shown here is derived from an EMBL/GenBank/DDBJ whole genome shotgun (WGS) entry which is preliminary data.</text>
</comment>
<evidence type="ECO:0000313" key="3">
    <source>
        <dbReference type="Proteomes" id="UP000245956"/>
    </source>
</evidence>
<accession>A0A2U3DQK6</accession>
<gene>
    <name evidence="2" type="ORF">PCL_09556</name>
</gene>
<protein>
    <recommendedName>
        <fullName evidence="1">VOC domain-containing protein</fullName>
    </recommendedName>
</protein>
<dbReference type="EMBL" id="LCWV01000055">
    <property type="protein sequence ID" value="PWI64543.1"/>
    <property type="molecule type" value="Genomic_DNA"/>
</dbReference>
<dbReference type="Gene3D" id="3.10.180.10">
    <property type="entry name" value="2,3-Dihydroxybiphenyl 1,2-Dioxygenase, domain 1"/>
    <property type="match status" value="1"/>
</dbReference>
<dbReference type="Pfam" id="PF00903">
    <property type="entry name" value="Glyoxalase"/>
    <property type="match status" value="1"/>
</dbReference>
<proteinExistence type="predicted"/>
<reference evidence="2 3" key="1">
    <citation type="journal article" date="2016" name="Front. Microbiol.">
        <title>Genome and transcriptome sequences reveal the specific parasitism of the nematophagous Purpureocillium lilacinum 36-1.</title>
        <authorList>
            <person name="Xie J."/>
            <person name="Li S."/>
            <person name="Mo C."/>
            <person name="Xiao X."/>
            <person name="Peng D."/>
            <person name="Wang G."/>
            <person name="Xiao Y."/>
        </authorList>
    </citation>
    <scope>NUCLEOTIDE SEQUENCE [LARGE SCALE GENOMIC DNA]</scope>
    <source>
        <strain evidence="2 3">36-1</strain>
    </source>
</reference>